<feature type="transmembrane region" description="Helical" evidence="1">
    <location>
        <begin position="84"/>
        <end position="105"/>
    </location>
</feature>
<dbReference type="Proteomes" id="UP000759529">
    <property type="component" value="Unassembled WGS sequence"/>
</dbReference>
<gene>
    <name evidence="2" type="ORF">H9X54_002630</name>
</gene>
<keyword evidence="1" id="KW-0472">Membrane</keyword>
<evidence type="ECO:0000256" key="1">
    <source>
        <dbReference type="SAM" id="Phobius"/>
    </source>
</evidence>
<feature type="transmembrane region" description="Helical" evidence="1">
    <location>
        <begin position="170"/>
        <end position="197"/>
    </location>
</feature>
<feature type="transmembrane region" description="Helical" evidence="1">
    <location>
        <begin position="342"/>
        <end position="362"/>
    </location>
</feature>
<feature type="transmembrane region" description="Helical" evidence="1">
    <location>
        <begin position="374"/>
        <end position="391"/>
    </location>
</feature>
<keyword evidence="3" id="KW-1185">Reference proteome</keyword>
<dbReference type="RefSeq" id="WP_187658603.1">
    <property type="nucleotide sequence ID" value="NZ_JACSOD020000400.1"/>
</dbReference>
<name>A0ABS2CUF6_9FLAO</name>
<feature type="transmembrane region" description="Helical" evidence="1">
    <location>
        <begin position="142"/>
        <end position="158"/>
    </location>
</feature>
<keyword evidence="1" id="KW-1133">Transmembrane helix</keyword>
<feature type="transmembrane region" description="Helical" evidence="1">
    <location>
        <begin position="12"/>
        <end position="28"/>
    </location>
</feature>
<evidence type="ECO:0008006" key="4">
    <source>
        <dbReference type="Google" id="ProtNLM"/>
    </source>
</evidence>
<dbReference type="EMBL" id="JACSOD020000400">
    <property type="protein sequence ID" value="MBM6498194.1"/>
    <property type="molecule type" value="Genomic_DNA"/>
</dbReference>
<evidence type="ECO:0000313" key="2">
    <source>
        <dbReference type="EMBL" id="MBM6498194.1"/>
    </source>
</evidence>
<proteinExistence type="predicted"/>
<reference evidence="2 3" key="1">
    <citation type="submission" date="2021-02" db="EMBL/GenBank/DDBJ databases">
        <authorList>
            <person name="Jung H.S."/>
            <person name="Chun B.H."/>
            <person name="Jeon C.O."/>
        </authorList>
    </citation>
    <scope>NUCLEOTIDE SEQUENCE [LARGE SCALE GENOMIC DNA]</scope>
    <source>
        <strain evidence="2 3">LMG 25203</strain>
    </source>
</reference>
<protein>
    <recommendedName>
        <fullName evidence="4">Glycosyltransferase RgtA/B/C/D-like domain-containing protein</fullName>
    </recommendedName>
</protein>
<comment type="caution">
    <text evidence="2">The sequence shown here is derived from an EMBL/GenBank/DDBJ whole genome shotgun (WGS) entry which is preliminary data.</text>
</comment>
<feature type="transmembrane region" description="Helical" evidence="1">
    <location>
        <begin position="117"/>
        <end position="136"/>
    </location>
</feature>
<evidence type="ECO:0000313" key="3">
    <source>
        <dbReference type="Proteomes" id="UP000759529"/>
    </source>
</evidence>
<feature type="transmembrane region" description="Helical" evidence="1">
    <location>
        <begin position="209"/>
        <end position="226"/>
    </location>
</feature>
<organism evidence="2 3">
    <name type="scientific">Flavobacterium macrobrachii</name>
    <dbReference type="NCBI Taxonomy" id="591204"/>
    <lineage>
        <taxon>Bacteria</taxon>
        <taxon>Pseudomonadati</taxon>
        <taxon>Bacteroidota</taxon>
        <taxon>Flavobacteriia</taxon>
        <taxon>Flavobacteriales</taxon>
        <taxon>Flavobacteriaceae</taxon>
        <taxon>Flavobacterium</taxon>
    </lineage>
</organism>
<sequence>MKKIIDFVANRPVLITAFIFIIFYFIPIKPKPFGDGDFHTGTIQLIEYLSNNFEGEIRVNKGMLTLVCYLIPYAIVYPFKNDSYFLFSSIAFSLIFVCLSVNFIFKAIDLLKVSNKQKAIIILLLSLFPIHIYYAMGVIGEVFAFFASSLWLYFWVKISFSKNKIKLSDFIFLGLSLILLYGTKPIFIPFIGVFSIYMFFFKSHWRNKLAFFLTIAIIPLLIFIESKSHKHGQEFKQYAFRSQILWSRYELRDEPFNWIPQHGKDEFSSTDYLNNRKKRIELDSICTVNGYDRNEYFIKWVLNDIADNPLLTLRQYSLKFFQSQSFIISPLIKSKKSPFIKYSIHIYINLINFLLVFVGVFTMFKLQKVKNYKLFFPFLFFWGSALCYVFLLHSEQRYMFPFRPILIFLFAYWFHMKNEKSLDFKET</sequence>
<keyword evidence="1" id="KW-0812">Transmembrane</keyword>
<feature type="transmembrane region" description="Helical" evidence="1">
    <location>
        <begin position="398"/>
        <end position="415"/>
    </location>
</feature>
<accession>A0ABS2CUF6</accession>